<gene>
    <name evidence="2" type="ORF">B0I29_107226</name>
</gene>
<reference evidence="2 3" key="1">
    <citation type="submission" date="2018-06" db="EMBL/GenBank/DDBJ databases">
        <title>Genomic Encyclopedia of Type Strains, Phase III (KMG-III): the genomes of soil and plant-associated and newly described type strains.</title>
        <authorList>
            <person name="Whitman W."/>
        </authorList>
    </citation>
    <scope>NUCLEOTIDE SEQUENCE [LARGE SCALE GENOMIC DNA]</scope>
    <source>
        <strain evidence="2 3">CGMCC 4.7090</strain>
    </source>
</reference>
<keyword evidence="3" id="KW-1185">Reference proteome</keyword>
<evidence type="ECO:0000256" key="1">
    <source>
        <dbReference type="SAM" id="MobiDB-lite"/>
    </source>
</evidence>
<dbReference type="EMBL" id="QLMJ01000007">
    <property type="protein sequence ID" value="RAK36964.1"/>
    <property type="molecule type" value="Genomic_DNA"/>
</dbReference>
<dbReference type="OrthoDB" id="3630763at2"/>
<comment type="caution">
    <text evidence="2">The sequence shown here is derived from an EMBL/GenBank/DDBJ whole genome shotgun (WGS) entry which is preliminary data.</text>
</comment>
<sequence>MTGLLITLVVVAVLLYGFWRFAGWARGKGIGGGVMGPIDEMWHPSADRFRRETAVHEQRVLPPRPGDDLTEPPHETG</sequence>
<accession>A0A327ZHB7</accession>
<proteinExistence type="predicted"/>
<dbReference type="RefSeq" id="WP_111650151.1">
    <property type="nucleotide sequence ID" value="NZ_JACHWI010000001.1"/>
</dbReference>
<feature type="region of interest" description="Disordered" evidence="1">
    <location>
        <begin position="53"/>
        <end position="77"/>
    </location>
</feature>
<evidence type="ECO:0000313" key="2">
    <source>
        <dbReference type="EMBL" id="RAK36964.1"/>
    </source>
</evidence>
<organism evidence="2 3">
    <name type="scientific">Actinoplanes lutulentus</name>
    <dbReference type="NCBI Taxonomy" id="1287878"/>
    <lineage>
        <taxon>Bacteria</taxon>
        <taxon>Bacillati</taxon>
        <taxon>Actinomycetota</taxon>
        <taxon>Actinomycetes</taxon>
        <taxon>Micromonosporales</taxon>
        <taxon>Micromonosporaceae</taxon>
        <taxon>Actinoplanes</taxon>
    </lineage>
</organism>
<dbReference type="Proteomes" id="UP000249341">
    <property type="component" value="Unassembled WGS sequence"/>
</dbReference>
<protein>
    <submittedName>
        <fullName evidence="2">Uncharacterized protein</fullName>
    </submittedName>
</protein>
<dbReference type="AlphaFoldDB" id="A0A327ZHB7"/>
<name>A0A327ZHB7_9ACTN</name>
<evidence type="ECO:0000313" key="3">
    <source>
        <dbReference type="Proteomes" id="UP000249341"/>
    </source>
</evidence>